<evidence type="ECO:0000256" key="4">
    <source>
        <dbReference type="ARBA" id="ARBA00022989"/>
    </source>
</evidence>
<evidence type="ECO:0000256" key="2">
    <source>
        <dbReference type="ARBA" id="ARBA00009530"/>
    </source>
</evidence>
<evidence type="ECO:0000313" key="6">
    <source>
        <dbReference type="EMBL" id="PJF19889.1"/>
    </source>
</evidence>
<keyword evidence="3" id="KW-0812">Transmembrane</keyword>
<reference evidence="6 7" key="1">
    <citation type="submission" date="2016-10" db="EMBL/GenBank/DDBJ databases">
        <title>The genome of Paramicrosporidium saccamoebae is the missing link in understanding Cryptomycota and Microsporidia evolution.</title>
        <authorList>
            <person name="Quandt C.A."/>
            <person name="Beaudet D."/>
            <person name="Corsaro D."/>
            <person name="Michel R."/>
            <person name="Corradi N."/>
            <person name="James T."/>
        </authorList>
    </citation>
    <scope>NUCLEOTIDE SEQUENCE [LARGE SCALE GENOMIC DNA]</scope>
    <source>
        <strain evidence="6 7">KSL3</strain>
    </source>
</reference>
<evidence type="ECO:0000256" key="1">
    <source>
        <dbReference type="ARBA" id="ARBA00004370"/>
    </source>
</evidence>
<name>A0A2H9TQ63_9FUNG</name>
<evidence type="ECO:0000256" key="5">
    <source>
        <dbReference type="ARBA" id="ARBA00023136"/>
    </source>
</evidence>
<dbReference type="InterPro" id="IPR013950">
    <property type="entry name" value="Mis14/Nsl1"/>
</dbReference>
<proteinExistence type="inferred from homology"/>
<dbReference type="GO" id="GO:0016020">
    <property type="term" value="C:membrane"/>
    <property type="evidence" value="ECO:0007669"/>
    <property type="project" value="UniProtKB-SubCell"/>
</dbReference>
<dbReference type="Pfam" id="PF08641">
    <property type="entry name" value="Mis14"/>
    <property type="match status" value="1"/>
</dbReference>
<organism evidence="6 7">
    <name type="scientific">Paramicrosporidium saccamoebae</name>
    <dbReference type="NCBI Taxonomy" id="1246581"/>
    <lineage>
        <taxon>Eukaryota</taxon>
        <taxon>Fungi</taxon>
        <taxon>Fungi incertae sedis</taxon>
        <taxon>Cryptomycota</taxon>
        <taxon>Cryptomycota incertae sedis</taxon>
        <taxon>Paramicrosporidium</taxon>
    </lineage>
</organism>
<dbReference type="Pfam" id="PF01679">
    <property type="entry name" value="Pmp3"/>
    <property type="match status" value="2"/>
</dbReference>
<comment type="similarity">
    <text evidence="2">Belongs to the UPF0057 (PMP3) family.</text>
</comment>
<gene>
    <name evidence="6" type="ORF">PSACC_00299</name>
</gene>
<keyword evidence="7" id="KW-1185">Reference proteome</keyword>
<protein>
    <submittedName>
        <fullName evidence="6">Stress response RCI peptide</fullName>
    </submittedName>
</protein>
<dbReference type="OrthoDB" id="2802411at2759"/>
<keyword evidence="4" id="KW-1133">Transmembrane helix</keyword>
<dbReference type="STRING" id="1246581.A0A2H9TQ63"/>
<dbReference type="PANTHER" id="PTHR21659">
    <property type="entry name" value="HYDROPHOBIC PROTEIN RCI2 LOW TEMPERATURE AND SALT RESPONSIVE PROTEIN LTI6 -RELATED"/>
    <property type="match status" value="1"/>
</dbReference>
<dbReference type="GO" id="GO:0000070">
    <property type="term" value="P:mitotic sister chromatid segregation"/>
    <property type="evidence" value="ECO:0007669"/>
    <property type="project" value="InterPro"/>
</dbReference>
<dbReference type="PROSITE" id="PS01309">
    <property type="entry name" value="UPF0057"/>
    <property type="match status" value="2"/>
</dbReference>
<dbReference type="AlphaFoldDB" id="A0A2H9TQ63"/>
<dbReference type="InterPro" id="IPR000612">
    <property type="entry name" value="PMP3"/>
</dbReference>
<dbReference type="GO" id="GO:0000776">
    <property type="term" value="C:kinetochore"/>
    <property type="evidence" value="ECO:0007669"/>
    <property type="project" value="InterPro"/>
</dbReference>
<sequence>MATTLTWLDCCKILFAIILPPIAVLLDRGCGPQLVLNIILTLCGWLPVILQKESQTATPQTNAPGQSSATQPAVTIGEKPATATPAGADNKPLIHLRMPVACKDCLKVVFAVILPPVAVMMERGCGTVWCISFILTILFFVPVGEEVDSELEAKLEGLQSETDELLVKIAALRRTCPDNIRERFFMQLEDLERAMPGVKETLAPMEVNLEMNELALEGLIQQLEKLKGLNQLVAKLRRARTVLTETSTLEESKAPAEDLSDMLSRQRRITRQHDLASKLLAQQ</sequence>
<keyword evidence="5" id="KW-0472">Membrane</keyword>
<comment type="caution">
    <text evidence="6">The sequence shown here is derived from an EMBL/GenBank/DDBJ whole genome shotgun (WGS) entry which is preliminary data.</text>
</comment>
<evidence type="ECO:0000256" key="3">
    <source>
        <dbReference type="ARBA" id="ARBA00022692"/>
    </source>
</evidence>
<comment type="subcellular location">
    <subcellularLocation>
        <location evidence="1">Membrane</location>
    </subcellularLocation>
</comment>
<accession>A0A2H9TQ63</accession>
<dbReference type="Proteomes" id="UP000240830">
    <property type="component" value="Unassembled WGS sequence"/>
</dbReference>
<dbReference type="EMBL" id="MTSL01000031">
    <property type="protein sequence ID" value="PJF19889.1"/>
    <property type="molecule type" value="Genomic_DNA"/>
</dbReference>
<evidence type="ECO:0000313" key="7">
    <source>
        <dbReference type="Proteomes" id="UP000240830"/>
    </source>
</evidence>
<dbReference type="PANTHER" id="PTHR21659:SF116">
    <property type="entry name" value="PLASMA MEMBRANE PROTEOLIPID 3"/>
    <property type="match status" value="1"/>
</dbReference>